<keyword evidence="3" id="KW-1185">Reference proteome</keyword>
<keyword evidence="2" id="KW-0413">Isomerase</keyword>
<dbReference type="InterPro" id="IPR006311">
    <property type="entry name" value="TAT_signal"/>
</dbReference>
<dbReference type="EMBL" id="CP036279">
    <property type="protein sequence ID" value="QDU61427.1"/>
    <property type="molecule type" value="Genomic_DNA"/>
</dbReference>
<dbReference type="PROSITE" id="PS51318">
    <property type="entry name" value="TAT"/>
    <property type="match status" value="1"/>
</dbReference>
<dbReference type="OrthoDB" id="9810637at2"/>
<gene>
    <name evidence="2" type="ORF">Pan216_22830</name>
</gene>
<dbReference type="PANTHER" id="PTHR12110">
    <property type="entry name" value="HYDROXYPYRUVATE ISOMERASE"/>
    <property type="match status" value="1"/>
</dbReference>
<dbReference type="KEGG" id="knv:Pan216_22830"/>
<proteinExistence type="predicted"/>
<dbReference type="GO" id="GO:0016853">
    <property type="term" value="F:isomerase activity"/>
    <property type="evidence" value="ECO:0007669"/>
    <property type="project" value="UniProtKB-KW"/>
</dbReference>
<dbReference type="AlphaFoldDB" id="A0A518B376"/>
<protein>
    <submittedName>
        <fullName evidence="2">Xylose isomerase-like TIM barrel</fullName>
    </submittedName>
</protein>
<organism evidence="2 3">
    <name type="scientific">Kolteria novifilia</name>
    <dbReference type="NCBI Taxonomy" id="2527975"/>
    <lineage>
        <taxon>Bacteria</taxon>
        <taxon>Pseudomonadati</taxon>
        <taxon>Planctomycetota</taxon>
        <taxon>Planctomycetia</taxon>
        <taxon>Kolteriales</taxon>
        <taxon>Kolteriaceae</taxon>
        <taxon>Kolteria</taxon>
    </lineage>
</organism>
<evidence type="ECO:0000259" key="1">
    <source>
        <dbReference type="Pfam" id="PF01261"/>
    </source>
</evidence>
<sequence>MSKQSTRRQFLSRGAAMAAGLGLSPLATRELFAADSTDSLYTIALSQYSLHRMLKKGELDVMDYPDFAKKTFGIDMIDLWNGSFPEEKLASESFYKELRGRSTDAGTDLFLLMIGPLDTASKDAAKRAKAVDAAKPWFDRAALLGCKYVRIFLKAGGKSPDEARALAVESLRQLSDYAQSRDLTIVIEPGASDLARQGDWLASVFKELGHARCKAMPDFGKFGNYDAYEGTKALMPYTAVVSAKSHDFNEQGLETHIDYPRIMKIIVDSGFRGPVAIEFEGSKMSEVDGVLATQKLLERIRKSLAT</sequence>
<accession>A0A518B376</accession>
<dbReference type="Proteomes" id="UP000317093">
    <property type="component" value="Chromosome"/>
</dbReference>
<feature type="domain" description="Xylose isomerase-like TIM barrel" evidence="1">
    <location>
        <begin position="71"/>
        <end position="299"/>
    </location>
</feature>
<name>A0A518B376_9BACT</name>
<dbReference type="RefSeq" id="WP_145258023.1">
    <property type="nucleotide sequence ID" value="NZ_CP036279.1"/>
</dbReference>
<dbReference type="Gene3D" id="3.20.20.150">
    <property type="entry name" value="Divalent-metal-dependent TIM barrel enzymes"/>
    <property type="match status" value="1"/>
</dbReference>
<evidence type="ECO:0000313" key="3">
    <source>
        <dbReference type="Proteomes" id="UP000317093"/>
    </source>
</evidence>
<dbReference type="InterPro" id="IPR050312">
    <property type="entry name" value="IolE/XylAMocC-like"/>
</dbReference>
<dbReference type="InterPro" id="IPR036237">
    <property type="entry name" value="Xyl_isomerase-like_sf"/>
</dbReference>
<dbReference type="SUPFAM" id="SSF51658">
    <property type="entry name" value="Xylose isomerase-like"/>
    <property type="match status" value="1"/>
</dbReference>
<dbReference type="InterPro" id="IPR013022">
    <property type="entry name" value="Xyl_isomerase-like_TIM-brl"/>
</dbReference>
<dbReference type="Pfam" id="PF01261">
    <property type="entry name" value="AP_endonuc_2"/>
    <property type="match status" value="1"/>
</dbReference>
<reference evidence="2 3" key="1">
    <citation type="submission" date="2019-02" db="EMBL/GenBank/DDBJ databases">
        <title>Deep-cultivation of Planctomycetes and their phenomic and genomic characterization uncovers novel biology.</title>
        <authorList>
            <person name="Wiegand S."/>
            <person name="Jogler M."/>
            <person name="Boedeker C."/>
            <person name="Pinto D."/>
            <person name="Vollmers J."/>
            <person name="Rivas-Marin E."/>
            <person name="Kohn T."/>
            <person name="Peeters S.H."/>
            <person name="Heuer A."/>
            <person name="Rast P."/>
            <person name="Oberbeckmann S."/>
            <person name="Bunk B."/>
            <person name="Jeske O."/>
            <person name="Meyerdierks A."/>
            <person name="Storesund J.E."/>
            <person name="Kallscheuer N."/>
            <person name="Luecker S."/>
            <person name="Lage O.M."/>
            <person name="Pohl T."/>
            <person name="Merkel B.J."/>
            <person name="Hornburger P."/>
            <person name="Mueller R.-W."/>
            <person name="Bruemmer F."/>
            <person name="Labrenz M."/>
            <person name="Spormann A.M."/>
            <person name="Op den Camp H."/>
            <person name="Overmann J."/>
            <person name="Amann R."/>
            <person name="Jetten M.S.M."/>
            <person name="Mascher T."/>
            <person name="Medema M.H."/>
            <person name="Devos D.P."/>
            <person name="Kaster A.-K."/>
            <person name="Ovreas L."/>
            <person name="Rohde M."/>
            <person name="Galperin M.Y."/>
            <person name="Jogler C."/>
        </authorList>
    </citation>
    <scope>NUCLEOTIDE SEQUENCE [LARGE SCALE GENOMIC DNA]</scope>
    <source>
        <strain evidence="2 3">Pan216</strain>
    </source>
</reference>
<evidence type="ECO:0000313" key="2">
    <source>
        <dbReference type="EMBL" id="QDU61427.1"/>
    </source>
</evidence>
<dbReference type="PANTHER" id="PTHR12110:SF53">
    <property type="entry name" value="BLR5974 PROTEIN"/>
    <property type="match status" value="1"/>
</dbReference>